<dbReference type="AlphaFoldDB" id="A0A0P7BK18"/>
<dbReference type="InterPro" id="IPR021858">
    <property type="entry name" value="Fun_TF"/>
</dbReference>
<feature type="region of interest" description="Disordered" evidence="3">
    <location>
        <begin position="1"/>
        <end position="74"/>
    </location>
</feature>
<name>A0A0P7BK18_9HYPO</name>
<proteinExistence type="predicted"/>
<evidence type="ECO:0000256" key="3">
    <source>
        <dbReference type="SAM" id="MobiDB-lite"/>
    </source>
</evidence>
<sequence>MESIAQDLTAASAEDQISPRLEHVSTSNTPLRRRDSNPTRAVVEKAPLPDRSFASSQTPQDKSSPSATTSQHPSLMIPRSEVDMGFITGYMGYVFPAIFPFYRPSILYGGRTWLLVLAMRNDGFFNTIVSLSSYYFSVVPVAPSHPDHPICVSNTWKELQKKMYLALASVQDDLKDVGRRGLGECLQDSVNLLANIGQLLNFEIAIPSGNWQIHLDAATGLFDQMIQYHARTGHLRGVRAVLDKLSSVSSTRMTIPTSPIQGAFQFFSTVLLINDIISSTSLSRVPRLNAHHHELVQADGPDKELPTLRIEEVIGCQAWVLLVISDIATLDAWKKGHLESLHQVEAELLSRATSIEKRIQEGRMRLDKDDLLHNGQLTCDQKPNQQSQVYLERSNYSNDLSPLVPQLHTQITRIWAHAAHSYLLVVLLGWQPEDTRIRSNTASTIDIFNKMSSHDWLRSVVWPFCMSGCLALDGQRQTFSRIGNSTEAFQTFGTVREAMKIMENVWGQTEIDVSSWDIGACLKSSGHSALLV</sequence>
<keyword evidence="5" id="KW-1185">Reference proteome</keyword>
<accession>A0A0P7BK18</accession>
<evidence type="ECO:0000313" key="4">
    <source>
        <dbReference type="EMBL" id="KPM40753.1"/>
    </source>
</evidence>
<evidence type="ECO:0000256" key="2">
    <source>
        <dbReference type="ARBA" id="ARBA00023242"/>
    </source>
</evidence>
<protein>
    <recommendedName>
        <fullName evidence="6">Transcription factor domain-containing protein</fullName>
    </recommendedName>
</protein>
<keyword evidence="2" id="KW-0539">Nucleus</keyword>
<dbReference type="Proteomes" id="UP000050424">
    <property type="component" value="Unassembled WGS sequence"/>
</dbReference>
<dbReference type="Pfam" id="PF11951">
    <property type="entry name" value="Fungal_trans_2"/>
    <property type="match status" value="1"/>
</dbReference>
<reference evidence="4 5" key="1">
    <citation type="submission" date="2015-09" db="EMBL/GenBank/DDBJ databases">
        <title>Draft genome of a European isolate of the apple canker pathogen Neonectria ditissima.</title>
        <authorList>
            <person name="Gomez-Cortecero A."/>
            <person name="Harrison R.J."/>
            <person name="Armitage A.D."/>
        </authorList>
    </citation>
    <scope>NUCLEOTIDE SEQUENCE [LARGE SCALE GENOMIC DNA]</scope>
    <source>
        <strain evidence="4 5">R09/05</strain>
    </source>
</reference>
<organism evidence="4 5">
    <name type="scientific">Neonectria ditissima</name>
    <dbReference type="NCBI Taxonomy" id="78410"/>
    <lineage>
        <taxon>Eukaryota</taxon>
        <taxon>Fungi</taxon>
        <taxon>Dikarya</taxon>
        <taxon>Ascomycota</taxon>
        <taxon>Pezizomycotina</taxon>
        <taxon>Sordariomycetes</taxon>
        <taxon>Hypocreomycetidae</taxon>
        <taxon>Hypocreales</taxon>
        <taxon>Nectriaceae</taxon>
        <taxon>Neonectria</taxon>
    </lineage>
</organism>
<dbReference type="OrthoDB" id="3251668at2759"/>
<dbReference type="STRING" id="78410.A0A0P7BK18"/>
<comment type="caution">
    <text evidence="4">The sequence shown here is derived from an EMBL/GenBank/DDBJ whole genome shotgun (WGS) entry which is preliminary data.</text>
</comment>
<dbReference type="PANTHER" id="PTHR37534:SF20">
    <property type="entry name" value="PRO1A C6 ZINK-FINGER PROTEIN"/>
    <property type="match status" value="1"/>
</dbReference>
<evidence type="ECO:0008006" key="6">
    <source>
        <dbReference type="Google" id="ProtNLM"/>
    </source>
</evidence>
<evidence type="ECO:0000256" key="1">
    <source>
        <dbReference type="ARBA" id="ARBA00004123"/>
    </source>
</evidence>
<dbReference type="EMBL" id="LKCW01000077">
    <property type="protein sequence ID" value="KPM40753.1"/>
    <property type="molecule type" value="Genomic_DNA"/>
</dbReference>
<comment type="subcellular location">
    <subcellularLocation>
        <location evidence="1">Nucleus</location>
    </subcellularLocation>
</comment>
<gene>
    <name evidence="4" type="ORF">AK830_g5822</name>
</gene>
<dbReference type="GO" id="GO:0005634">
    <property type="term" value="C:nucleus"/>
    <property type="evidence" value="ECO:0007669"/>
    <property type="project" value="UniProtKB-SubCell"/>
</dbReference>
<feature type="compositionally biased region" description="Polar residues" evidence="3">
    <location>
        <begin position="53"/>
        <end position="73"/>
    </location>
</feature>
<dbReference type="PANTHER" id="PTHR37534">
    <property type="entry name" value="TRANSCRIPTIONAL ACTIVATOR PROTEIN UGA3"/>
    <property type="match status" value="1"/>
</dbReference>
<evidence type="ECO:0000313" key="5">
    <source>
        <dbReference type="Proteomes" id="UP000050424"/>
    </source>
</evidence>